<evidence type="ECO:0000256" key="2">
    <source>
        <dbReference type="ARBA" id="ARBA00005329"/>
    </source>
</evidence>
<dbReference type="GO" id="GO:0005777">
    <property type="term" value="C:peroxisome"/>
    <property type="evidence" value="ECO:0007669"/>
    <property type="project" value="TreeGrafter"/>
</dbReference>
<dbReference type="Gene3D" id="3.10.10.10">
    <property type="entry name" value="HIV Type 1 Reverse Transcriptase, subunit A, domain 1"/>
    <property type="match status" value="1"/>
</dbReference>
<evidence type="ECO:0000256" key="1">
    <source>
        <dbReference type="ARBA" id="ARBA00001971"/>
    </source>
</evidence>
<dbReference type="Pfam" id="PF00098">
    <property type="entry name" value="zf-CCHC"/>
    <property type="match status" value="1"/>
</dbReference>
<comment type="similarity">
    <text evidence="2">Belongs to the catalase family.</text>
</comment>
<dbReference type="InterPro" id="IPR024708">
    <property type="entry name" value="Catalase_AS"/>
</dbReference>
<evidence type="ECO:0000313" key="7">
    <source>
        <dbReference type="EMBL" id="KAE8717086.1"/>
    </source>
</evidence>
<dbReference type="EC" id="1.11.1.6" evidence="3"/>
<keyword evidence="4" id="KW-0376">Hydrogen peroxide</keyword>
<organism evidence="7 8">
    <name type="scientific">Hibiscus syriacus</name>
    <name type="common">Rose of Sharon</name>
    <dbReference type="NCBI Taxonomy" id="106335"/>
    <lineage>
        <taxon>Eukaryota</taxon>
        <taxon>Viridiplantae</taxon>
        <taxon>Streptophyta</taxon>
        <taxon>Embryophyta</taxon>
        <taxon>Tracheophyta</taxon>
        <taxon>Spermatophyta</taxon>
        <taxon>Magnoliopsida</taxon>
        <taxon>eudicotyledons</taxon>
        <taxon>Gunneridae</taxon>
        <taxon>Pentapetalae</taxon>
        <taxon>rosids</taxon>
        <taxon>malvids</taxon>
        <taxon>Malvales</taxon>
        <taxon>Malvaceae</taxon>
        <taxon>Malvoideae</taxon>
        <taxon>Hibiscus</taxon>
    </lineage>
</organism>
<sequence length="839" mass="96587">MNHSVYEYECEFNKLSRFASELVTTEKDACEWFVEGLRPRLKEMLIVLNLSSFQEVINRAKALERSQNERFQDSRGQISKRTDAIRGIRYWESHSKSSETMSALWENHFGTCRMASGVCFRCGDAEHFIRDCPLMVVEHAPSERNVSTSQRGQGRGRWRNQFESYAQLEIRSTVRVYNLKTSDDRDDPDIIAVKELIIPLEATSNEVIVTNPLGHSARANKVYKGCPLKIQVIEFPANLMELPFDEFELMLQGYQGFLANVVDTRVKEKGLDEIPIVREFPDVFLVELPRLPPDREELKKQLQELLEKGFIRPSMSPWGAPVLFVKKNDGSMCLCIDYRQLNKVTIKNKYPLPQIDDLFNQIKGASIFSKIDLRSGYIVAVHRYTIYIRCFYTSVHCSTIHDSYPSRVRVGGVALYGYKPPTMKKKTSLVLRKNMKLAAKYYGSYKIAERIGEVAHRLDLPTTSRLHPVFHVSLLQKHIGESTTSTIDPPAIDEDSHTVLQVLSIPHSGAPVWNNNSSFTVEPRGPILLEDYHLVQKLANFDRERIPERVVHARGASAKGFFERGSPETLRDPRGFAVKFYTLEGNFDLVGNNFPVFFIRDGMKFSDMVHALKPNPKSHIQENWRILDFFSHHPESLHMFTFLFDDLGDRRMEGSGINTYTLINKAGKVHYVKFHWKPTCGVKCLLEEEAIKLAFFPAIVVPGIYYSDDKLLQTHRLGPNYLQLPANAPKCVHHNNHLAGFMNFMYMDEEVNYFPSRYDPVRHAERFPVPPALCTGRREKCIIEKENNFKQPGERFRSWEPDRHMIQADKSLGEKLASHLNVKPRCERTIDLYTLKLLG</sequence>
<dbReference type="GO" id="GO:0042744">
    <property type="term" value="P:hydrogen peroxide catabolic process"/>
    <property type="evidence" value="ECO:0007669"/>
    <property type="project" value="UniProtKB-KW"/>
</dbReference>
<comment type="caution">
    <text evidence="7">The sequence shown here is derived from an EMBL/GenBank/DDBJ whole genome shotgun (WGS) entry which is preliminary data.</text>
</comment>
<dbReference type="SUPFAM" id="SSF56634">
    <property type="entry name" value="Heme-dependent catalase-like"/>
    <property type="match status" value="1"/>
</dbReference>
<keyword evidence="5" id="KW-0862">Zinc</keyword>
<accession>A0A6A3BJ82</accession>
<dbReference type="GO" id="GO:0042542">
    <property type="term" value="P:response to hydrogen peroxide"/>
    <property type="evidence" value="ECO:0007669"/>
    <property type="project" value="TreeGrafter"/>
</dbReference>
<dbReference type="Pfam" id="PF24626">
    <property type="entry name" value="SH3_Tf2-1"/>
    <property type="match status" value="1"/>
</dbReference>
<dbReference type="InterPro" id="IPR056924">
    <property type="entry name" value="SH3_Tf2-1"/>
</dbReference>
<dbReference type="EMBL" id="VEPZ02000832">
    <property type="protein sequence ID" value="KAE8717086.1"/>
    <property type="molecule type" value="Genomic_DNA"/>
</dbReference>
<dbReference type="SMART" id="SM00343">
    <property type="entry name" value="ZnF_C2HC"/>
    <property type="match status" value="1"/>
</dbReference>
<dbReference type="Pfam" id="PF00199">
    <property type="entry name" value="Catalase"/>
    <property type="match status" value="1"/>
</dbReference>
<dbReference type="InterPro" id="IPR011614">
    <property type="entry name" value="Catalase_core"/>
</dbReference>
<dbReference type="InterPro" id="IPR001878">
    <property type="entry name" value="Znf_CCHC"/>
</dbReference>
<dbReference type="Proteomes" id="UP000436088">
    <property type="component" value="Unassembled WGS sequence"/>
</dbReference>
<dbReference type="GO" id="GO:0008270">
    <property type="term" value="F:zinc ion binding"/>
    <property type="evidence" value="ECO:0007669"/>
    <property type="project" value="UniProtKB-KW"/>
</dbReference>
<dbReference type="PROSITE" id="PS00438">
    <property type="entry name" value="CATALASE_2"/>
    <property type="match status" value="1"/>
</dbReference>
<dbReference type="Gene3D" id="2.40.180.10">
    <property type="entry name" value="Catalase core domain"/>
    <property type="match status" value="3"/>
</dbReference>
<dbReference type="PANTHER" id="PTHR11465">
    <property type="entry name" value="CATALASE"/>
    <property type="match status" value="1"/>
</dbReference>
<dbReference type="PANTHER" id="PTHR11465:SF23">
    <property type="entry name" value="CATALASE-2"/>
    <property type="match status" value="1"/>
</dbReference>
<dbReference type="GO" id="GO:0004096">
    <property type="term" value="F:catalase activity"/>
    <property type="evidence" value="ECO:0007669"/>
    <property type="project" value="UniProtKB-EC"/>
</dbReference>
<dbReference type="Gene3D" id="3.30.70.270">
    <property type="match status" value="1"/>
</dbReference>
<dbReference type="GO" id="GO:0020037">
    <property type="term" value="F:heme binding"/>
    <property type="evidence" value="ECO:0007669"/>
    <property type="project" value="InterPro"/>
</dbReference>
<reference evidence="7" key="1">
    <citation type="submission" date="2019-09" db="EMBL/GenBank/DDBJ databases">
        <title>Draft genome information of white flower Hibiscus syriacus.</title>
        <authorList>
            <person name="Kim Y.-M."/>
        </authorList>
    </citation>
    <scope>NUCLEOTIDE SEQUENCE [LARGE SCALE GENOMIC DNA]</scope>
    <source>
        <strain evidence="7">YM2019G1</strain>
    </source>
</reference>
<evidence type="ECO:0000259" key="6">
    <source>
        <dbReference type="PROSITE" id="PS50158"/>
    </source>
</evidence>
<keyword evidence="5" id="KW-0479">Metal-binding</keyword>
<gene>
    <name evidence="7" type="ORF">F3Y22_tig00110063pilonHSYRG00028</name>
</gene>
<keyword evidence="4" id="KW-0575">Peroxidase</keyword>
<dbReference type="InterPro" id="IPR043502">
    <property type="entry name" value="DNA/RNA_pol_sf"/>
</dbReference>
<proteinExistence type="inferred from homology"/>
<dbReference type="PROSITE" id="PS51402">
    <property type="entry name" value="CATALASE_3"/>
    <property type="match status" value="1"/>
</dbReference>
<dbReference type="InterPro" id="IPR020835">
    <property type="entry name" value="Catalase_sf"/>
</dbReference>
<dbReference type="Gene3D" id="4.10.60.10">
    <property type="entry name" value="Zinc finger, CCHC-type"/>
    <property type="match status" value="1"/>
</dbReference>
<dbReference type="AlphaFoldDB" id="A0A6A3BJ82"/>
<dbReference type="CDD" id="cd01647">
    <property type="entry name" value="RT_LTR"/>
    <property type="match status" value="1"/>
</dbReference>
<comment type="cofactor">
    <cofactor evidence="1">
        <name>heme</name>
        <dbReference type="ChEBI" id="CHEBI:30413"/>
    </cofactor>
</comment>
<feature type="domain" description="CCHC-type" evidence="6">
    <location>
        <begin position="119"/>
        <end position="133"/>
    </location>
</feature>
<dbReference type="Pfam" id="PF08284">
    <property type="entry name" value="RVP_2"/>
    <property type="match status" value="1"/>
</dbReference>
<keyword evidence="5" id="KW-0863">Zinc-finger</keyword>
<keyword evidence="8" id="KW-1185">Reference proteome</keyword>
<dbReference type="GO" id="GO:0005886">
    <property type="term" value="C:plasma membrane"/>
    <property type="evidence" value="ECO:0007669"/>
    <property type="project" value="TreeGrafter"/>
</dbReference>
<keyword evidence="4" id="KW-0560">Oxidoreductase</keyword>
<dbReference type="SUPFAM" id="SSF56672">
    <property type="entry name" value="DNA/RNA polymerases"/>
    <property type="match status" value="1"/>
</dbReference>
<dbReference type="GO" id="GO:0003676">
    <property type="term" value="F:nucleic acid binding"/>
    <property type="evidence" value="ECO:0007669"/>
    <property type="project" value="InterPro"/>
</dbReference>
<dbReference type="InterPro" id="IPR043128">
    <property type="entry name" value="Rev_trsase/Diguanyl_cyclase"/>
</dbReference>
<evidence type="ECO:0000256" key="5">
    <source>
        <dbReference type="PROSITE-ProRule" id="PRU00047"/>
    </source>
</evidence>
<evidence type="ECO:0000256" key="4">
    <source>
        <dbReference type="ARBA" id="ARBA00023324"/>
    </source>
</evidence>
<dbReference type="PROSITE" id="PS50158">
    <property type="entry name" value="ZF_CCHC"/>
    <property type="match status" value="1"/>
</dbReference>
<protein>
    <recommendedName>
        <fullName evidence="3">catalase</fullName>
        <ecNumber evidence="3">1.11.1.6</ecNumber>
    </recommendedName>
</protein>
<dbReference type="SMART" id="SM01060">
    <property type="entry name" value="Catalase"/>
    <property type="match status" value="1"/>
</dbReference>
<evidence type="ECO:0000256" key="3">
    <source>
        <dbReference type="ARBA" id="ARBA00012314"/>
    </source>
</evidence>
<name>A0A6A3BJ82_HIBSY</name>
<evidence type="ECO:0000313" key="8">
    <source>
        <dbReference type="Proteomes" id="UP000436088"/>
    </source>
</evidence>
<dbReference type="InterPro" id="IPR018028">
    <property type="entry name" value="Catalase"/>
</dbReference>